<evidence type="ECO:0000313" key="2">
    <source>
        <dbReference type="EMBL" id="KAK3236291.1"/>
    </source>
</evidence>
<gene>
    <name evidence="2" type="ORF">CYMTET_53559</name>
</gene>
<keyword evidence="3" id="KW-1185">Reference proteome</keyword>
<feature type="chain" id="PRO_5041942641" evidence="1">
    <location>
        <begin position="32"/>
        <end position="450"/>
    </location>
</feature>
<dbReference type="Proteomes" id="UP001190700">
    <property type="component" value="Unassembled WGS sequence"/>
</dbReference>
<dbReference type="EMBL" id="LGRX02035098">
    <property type="protein sequence ID" value="KAK3236291.1"/>
    <property type="molecule type" value="Genomic_DNA"/>
</dbReference>
<name>A0AAE0BGL2_9CHLO</name>
<proteinExistence type="predicted"/>
<feature type="signal peptide" evidence="1">
    <location>
        <begin position="1"/>
        <end position="31"/>
    </location>
</feature>
<keyword evidence="1" id="KW-0732">Signal</keyword>
<sequence>MLGARALRTLFNRKVFCAVFLFQAAVIIVTAEESEDIKAVSQRSLKAFWHPKRFTTSKEPVAAVRDIDSALEKLETSKSSLQGPTVASVSAEVPSRDFPDVSYAVWVSASSAQEHLTGSHLLDGIRGLPGVYDREVVLWFDGPAKDVKQEAAQAASLWATLRSENHFMLYSSSVDGEVRAFNRMIKFSQNAKLVVLLRDVDIPLISDEWMQRASKAFETNPGLAILGGGAGKVEGKLYGAGGAAVSSGFMLAEEISGGPLVVHRQHMLTLGLFALLGCPDDCATGFEAEISTRAWLAGYQVGLAPVATAPSAACSDNAAQVSGPFYNSADLKLVTAALFKPVAAPPALQVGACSELRRVAAGGARLGMSRVAAGGGLPELPRVAAGGACLGAAPVLPQGGGNSLPRAAALLLQVGACSELPRVAAGGHLGTSAISAGSLCAAVVVCTMRS</sequence>
<dbReference type="InterPro" id="IPR029044">
    <property type="entry name" value="Nucleotide-diphossugar_trans"/>
</dbReference>
<evidence type="ECO:0000313" key="3">
    <source>
        <dbReference type="Proteomes" id="UP001190700"/>
    </source>
</evidence>
<accession>A0AAE0BGL2</accession>
<reference evidence="2 3" key="1">
    <citation type="journal article" date="2015" name="Genome Biol. Evol.">
        <title>Comparative Genomics of a Bacterivorous Green Alga Reveals Evolutionary Causalities and Consequences of Phago-Mixotrophic Mode of Nutrition.</title>
        <authorList>
            <person name="Burns J.A."/>
            <person name="Paasch A."/>
            <person name="Narechania A."/>
            <person name="Kim E."/>
        </authorList>
    </citation>
    <scope>NUCLEOTIDE SEQUENCE [LARGE SCALE GENOMIC DNA]</scope>
    <source>
        <strain evidence="2 3">PLY_AMNH</strain>
    </source>
</reference>
<comment type="caution">
    <text evidence="2">The sequence shown here is derived from an EMBL/GenBank/DDBJ whole genome shotgun (WGS) entry which is preliminary data.</text>
</comment>
<organism evidence="2 3">
    <name type="scientific">Cymbomonas tetramitiformis</name>
    <dbReference type="NCBI Taxonomy" id="36881"/>
    <lineage>
        <taxon>Eukaryota</taxon>
        <taxon>Viridiplantae</taxon>
        <taxon>Chlorophyta</taxon>
        <taxon>Pyramimonadophyceae</taxon>
        <taxon>Pyramimonadales</taxon>
        <taxon>Pyramimonadaceae</taxon>
        <taxon>Cymbomonas</taxon>
    </lineage>
</organism>
<protein>
    <submittedName>
        <fullName evidence="2">Uncharacterized protein</fullName>
    </submittedName>
</protein>
<evidence type="ECO:0000256" key="1">
    <source>
        <dbReference type="SAM" id="SignalP"/>
    </source>
</evidence>
<dbReference type="AlphaFoldDB" id="A0AAE0BGL2"/>
<dbReference type="SUPFAM" id="SSF53448">
    <property type="entry name" value="Nucleotide-diphospho-sugar transferases"/>
    <property type="match status" value="1"/>
</dbReference>